<proteinExistence type="inferred from homology"/>
<evidence type="ECO:0000256" key="1">
    <source>
        <dbReference type="ARBA" id="ARBA00008779"/>
    </source>
</evidence>
<dbReference type="GO" id="GO:0008484">
    <property type="term" value="F:sulfuric ester hydrolase activity"/>
    <property type="evidence" value="ECO:0007669"/>
    <property type="project" value="TreeGrafter"/>
</dbReference>
<dbReference type="AlphaFoldDB" id="A0A1Y3UGN5"/>
<dbReference type="eggNOG" id="COG3119">
    <property type="taxonomic scope" value="Bacteria"/>
</dbReference>
<dbReference type="PANTHER" id="PTHR45953">
    <property type="entry name" value="IDURONATE 2-SULFATASE"/>
    <property type="match status" value="1"/>
</dbReference>
<comment type="similarity">
    <text evidence="1">Belongs to the sulfatase family.</text>
</comment>
<dbReference type="InterPro" id="IPR017850">
    <property type="entry name" value="Alkaline_phosphatase_core_sf"/>
</dbReference>
<keyword evidence="2" id="KW-0479">Metal-binding</keyword>
<organism evidence="5 6">
    <name type="scientific">Enorma massiliensis</name>
    <dbReference type="NCBI Taxonomy" id="1472761"/>
    <lineage>
        <taxon>Bacteria</taxon>
        <taxon>Bacillati</taxon>
        <taxon>Actinomycetota</taxon>
        <taxon>Coriobacteriia</taxon>
        <taxon>Coriobacteriales</taxon>
        <taxon>Coriobacteriaceae</taxon>
        <taxon>Enorma</taxon>
    </lineage>
</organism>
<dbReference type="EMBL" id="NFHO01000001">
    <property type="protein sequence ID" value="OUN44540.1"/>
    <property type="molecule type" value="Genomic_DNA"/>
</dbReference>
<gene>
    <name evidence="5" type="ORF">B5G21_00960</name>
</gene>
<reference evidence="6" key="1">
    <citation type="submission" date="2017-04" db="EMBL/GenBank/DDBJ databases">
        <title>Function of individual gut microbiota members based on whole genome sequencing of pure cultures obtained from chicken caecum.</title>
        <authorList>
            <person name="Medvecky M."/>
            <person name="Cejkova D."/>
            <person name="Polansky O."/>
            <person name="Karasova D."/>
            <person name="Kubasova T."/>
            <person name="Cizek A."/>
            <person name="Rychlik I."/>
        </authorList>
    </citation>
    <scope>NUCLEOTIDE SEQUENCE [LARGE SCALE GENOMIC DNA]</scope>
    <source>
        <strain evidence="6">An70</strain>
    </source>
</reference>
<feature type="domain" description="Sulfatase N-terminal" evidence="4">
    <location>
        <begin position="8"/>
        <end position="373"/>
    </location>
</feature>
<evidence type="ECO:0000313" key="5">
    <source>
        <dbReference type="EMBL" id="OUN44540.1"/>
    </source>
</evidence>
<name>A0A1Y3UGN5_9ACTN</name>
<evidence type="ECO:0000256" key="2">
    <source>
        <dbReference type="ARBA" id="ARBA00022723"/>
    </source>
</evidence>
<evidence type="ECO:0000256" key="3">
    <source>
        <dbReference type="ARBA" id="ARBA00022801"/>
    </source>
</evidence>
<sequence length="496" mass="55365">MARPIAQPNIVLIVCDQLRGDCLGAAGHPDVKTPYLDTLAAEGTLFENAYSACPSCIPARAGLLTGQAPSSHGRVGYQDGVDWEYDHYLAEELGCAGYQTACVGKMHVHPPRLACGFQTLKLHDGYIGHYRHADTPYWQHQAVSDDYMRDMRDRLGASFDVNGSGVENNSWITHPWIYEERYHPTNWVVDESIRFLETRDRTRPFFLTASFVRPHPPFDAPQSYFDLYDGCDLRPPASGDWDDVEATERDGMVLDSVHGCRDAELRRQAMAGYYACITHIDHQVGRLITALENDGIYGNTIVVFTSDHGEMLFDHSLFRKVLPYEGSAHIPLIVRAGKQAAAALGAGEGYAGRRSEQVVELMDIMPTLLEFAGAGVPDTVDGSSLASEVLGRGSLQRTYIHGEHARDREQSNHYIVTSRDKYIWFSQTGREQYFDLAADPRESHDAIDDPACAQRVAELRSVLIAELAGREEGFVKDGELVAGRRLTNLLQCRWER</sequence>
<dbReference type="GO" id="GO:0005737">
    <property type="term" value="C:cytoplasm"/>
    <property type="evidence" value="ECO:0007669"/>
    <property type="project" value="TreeGrafter"/>
</dbReference>
<dbReference type="InterPro" id="IPR000917">
    <property type="entry name" value="Sulfatase_N"/>
</dbReference>
<dbReference type="PANTHER" id="PTHR45953:SF1">
    <property type="entry name" value="IDURONATE 2-SULFATASE"/>
    <property type="match status" value="1"/>
</dbReference>
<dbReference type="Gene3D" id="3.40.720.10">
    <property type="entry name" value="Alkaline Phosphatase, subunit A"/>
    <property type="match status" value="1"/>
</dbReference>
<dbReference type="NCBIfam" id="NF010322">
    <property type="entry name" value="PRK13759.1"/>
    <property type="match status" value="1"/>
</dbReference>
<protein>
    <submittedName>
        <fullName evidence="5">Arylsulfatase</fullName>
    </submittedName>
</protein>
<dbReference type="Proteomes" id="UP000196560">
    <property type="component" value="Unassembled WGS sequence"/>
</dbReference>
<keyword evidence="6" id="KW-1185">Reference proteome</keyword>
<evidence type="ECO:0000259" key="4">
    <source>
        <dbReference type="Pfam" id="PF00884"/>
    </source>
</evidence>
<dbReference type="SUPFAM" id="SSF53649">
    <property type="entry name" value="Alkaline phosphatase-like"/>
    <property type="match status" value="1"/>
</dbReference>
<accession>A0A1Y3UGN5</accession>
<dbReference type="PROSITE" id="PS00149">
    <property type="entry name" value="SULFATASE_2"/>
    <property type="match status" value="1"/>
</dbReference>
<comment type="caution">
    <text evidence="5">The sequence shown here is derived from an EMBL/GenBank/DDBJ whole genome shotgun (WGS) entry which is preliminary data.</text>
</comment>
<evidence type="ECO:0000313" key="6">
    <source>
        <dbReference type="Proteomes" id="UP000196560"/>
    </source>
</evidence>
<dbReference type="RefSeq" id="WP_204206701.1">
    <property type="nucleotide sequence ID" value="NZ_NFHO01000001.1"/>
</dbReference>
<dbReference type="GO" id="GO:0046872">
    <property type="term" value="F:metal ion binding"/>
    <property type="evidence" value="ECO:0007669"/>
    <property type="project" value="UniProtKB-KW"/>
</dbReference>
<dbReference type="Pfam" id="PF00884">
    <property type="entry name" value="Sulfatase"/>
    <property type="match status" value="1"/>
</dbReference>
<dbReference type="STRING" id="1118060.GCA_000311845_00915"/>
<keyword evidence="3" id="KW-0378">Hydrolase</keyword>
<dbReference type="InterPro" id="IPR024607">
    <property type="entry name" value="Sulfatase_CS"/>
</dbReference>